<feature type="domain" description="Cytochrome c" evidence="8">
    <location>
        <begin position="29"/>
        <end position="126"/>
    </location>
</feature>
<organism evidence="9 10">
    <name type="scientific">Rugosibacter aromaticivorans</name>
    <dbReference type="NCBI Taxonomy" id="1565605"/>
    <lineage>
        <taxon>Bacteria</taxon>
        <taxon>Pseudomonadati</taxon>
        <taxon>Pseudomonadota</taxon>
        <taxon>Betaproteobacteria</taxon>
        <taxon>Nitrosomonadales</taxon>
        <taxon>Sterolibacteriaceae</taxon>
        <taxon>Rugosibacter</taxon>
    </lineage>
</organism>
<feature type="chain" id="PRO_5002178703" evidence="7">
    <location>
        <begin position="29"/>
        <end position="131"/>
    </location>
</feature>
<proteinExistence type="predicted"/>
<protein>
    <submittedName>
        <fullName evidence="9">Cytochrome C</fullName>
    </submittedName>
</protein>
<dbReference type="AlphaFoldDB" id="A0A0C5JBH1"/>
<dbReference type="InterPro" id="IPR036909">
    <property type="entry name" value="Cyt_c-like_dom_sf"/>
</dbReference>
<keyword evidence="4" id="KW-0249">Electron transport</keyword>
<evidence type="ECO:0000256" key="4">
    <source>
        <dbReference type="ARBA" id="ARBA00022982"/>
    </source>
</evidence>
<evidence type="ECO:0000256" key="5">
    <source>
        <dbReference type="ARBA" id="ARBA00023004"/>
    </source>
</evidence>
<evidence type="ECO:0000256" key="3">
    <source>
        <dbReference type="ARBA" id="ARBA00022723"/>
    </source>
</evidence>
<evidence type="ECO:0000256" key="1">
    <source>
        <dbReference type="ARBA" id="ARBA00022448"/>
    </source>
</evidence>
<dbReference type="GO" id="GO:0046872">
    <property type="term" value="F:metal ion binding"/>
    <property type="evidence" value="ECO:0007669"/>
    <property type="project" value="UniProtKB-KW"/>
</dbReference>
<evidence type="ECO:0000256" key="2">
    <source>
        <dbReference type="ARBA" id="ARBA00022617"/>
    </source>
</evidence>
<dbReference type="InterPro" id="IPR009056">
    <property type="entry name" value="Cyt_c-like_dom"/>
</dbReference>
<dbReference type="PANTHER" id="PTHR11961">
    <property type="entry name" value="CYTOCHROME C"/>
    <property type="match status" value="1"/>
</dbReference>
<dbReference type="Proteomes" id="UP000061603">
    <property type="component" value="Chromosome"/>
</dbReference>
<dbReference type="EMBL" id="CP010554">
    <property type="protein sequence ID" value="AJP49163.1"/>
    <property type="molecule type" value="Genomic_DNA"/>
</dbReference>
<gene>
    <name evidence="9" type="ORF">PG1C_13445</name>
</gene>
<dbReference type="PRINTS" id="PR00604">
    <property type="entry name" value="CYTCHRMECIAB"/>
</dbReference>
<evidence type="ECO:0000313" key="10">
    <source>
        <dbReference type="Proteomes" id="UP000061603"/>
    </source>
</evidence>
<dbReference type="SUPFAM" id="SSF46626">
    <property type="entry name" value="Cytochrome c"/>
    <property type="match status" value="1"/>
</dbReference>
<dbReference type="STRING" id="1565605.PG1C_13445"/>
<dbReference type="PROSITE" id="PS51007">
    <property type="entry name" value="CYTC"/>
    <property type="match status" value="1"/>
</dbReference>
<keyword evidence="10" id="KW-1185">Reference proteome</keyword>
<name>A0A0C5JBH1_9PROT</name>
<dbReference type="HOGENOM" id="CLU_060944_2_1_4"/>
<dbReference type="Pfam" id="PF00034">
    <property type="entry name" value="Cytochrom_C"/>
    <property type="match status" value="1"/>
</dbReference>
<evidence type="ECO:0000259" key="8">
    <source>
        <dbReference type="PROSITE" id="PS51007"/>
    </source>
</evidence>
<keyword evidence="3 6" id="KW-0479">Metal-binding</keyword>
<evidence type="ECO:0000256" key="7">
    <source>
        <dbReference type="SAM" id="SignalP"/>
    </source>
</evidence>
<keyword evidence="7" id="KW-0732">Signal</keyword>
<keyword evidence="5 6" id="KW-0408">Iron</keyword>
<evidence type="ECO:0000313" key="9">
    <source>
        <dbReference type="EMBL" id="AJP49163.1"/>
    </source>
</evidence>
<keyword evidence="2 6" id="KW-0349">Heme</keyword>
<dbReference type="GO" id="GO:0009055">
    <property type="term" value="F:electron transfer activity"/>
    <property type="evidence" value="ECO:0007669"/>
    <property type="project" value="InterPro"/>
</dbReference>
<keyword evidence="1" id="KW-0813">Transport</keyword>
<dbReference type="GO" id="GO:0020037">
    <property type="term" value="F:heme binding"/>
    <property type="evidence" value="ECO:0007669"/>
    <property type="project" value="InterPro"/>
</dbReference>
<feature type="signal peptide" evidence="7">
    <location>
        <begin position="1"/>
        <end position="28"/>
    </location>
</feature>
<evidence type="ECO:0000256" key="6">
    <source>
        <dbReference type="PROSITE-ProRule" id="PRU00433"/>
    </source>
</evidence>
<dbReference type="KEGG" id="rbu:PG1C_13445"/>
<sequence length="131" mass="14350">MCCIIFRRMIVLRSLLVLAILAAGPVLAGDGAHGQLLYAQRCSACHSLDANRVGPMHRGVFGRRAGSVSGYAYSPALQYATIVWNEKNLDTWLDNPEQLLPGQRMGYSVPDASDRADLIAYLQRESGVNTR</sequence>
<accession>A0A0C5JBH1</accession>
<reference evidence="9 10" key="1">
    <citation type="journal article" date="2015" name="Genome Announc.">
        <title>Complete Genome Sequence of a Novel Bacterium within the Family Rhodocyclaceae That Degrades Polycyclic Aromatic Hydrocarbons.</title>
        <authorList>
            <person name="Singleton D.R."/>
            <person name="Dickey A.N."/>
            <person name="Scholl E.H."/>
            <person name="Wright F.A."/>
            <person name="Aitken M.D."/>
        </authorList>
    </citation>
    <scope>NUCLEOTIDE SEQUENCE [LARGE SCALE GENOMIC DNA]</scope>
    <source>
        <strain evidence="10">PG1-Ca6</strain>
    </source>
</reference>
<dbReference type="Gene3D" id="1.10.760.10">
    <property type="entry name" value="Cytochrome c-like domain"/>
    <property type="match status" value="1"/>
</dbReference>
<dbReference type="InterPro" id="IPR002327">
    <property type="entry name" value="Cyt_c_1A/1B"/>
</dbReference>